<reference evidence="1" key="1">
    <citation type="journal article" date="2012" name="Science">
        <title>Fermentation, hydrogen, and sulfur metabolism in multiple uncultivated bacterial phyla.</title>
        <authorList>
            <person name="Wrighton K.C."/>
            <person name="Thomas B.C."/>
            <person name="Sharon I."/>
            <person name="Miller C.S."/>
            <person name="Castelle C.J."/>
            <person name="VerBerkmoes N.C."/>
            <person name="Wilkins M.J."/>
            <person name="Hettich R.L."/>
            <person name="Lipton M.S."/>
            <person name="Williams K.H."/>
            <person name="Long P.E."/>
            <person name="Banfield J.F."/>
        </authorList>
    </citation>
    <scope>NUCLEOTIDE SEQUENCE [LARGE SCALE GENOMIC DNA]</scope>
</reference>
<evidence type="ECO:0000313" key="1">
    <source>
        <dbReference type="EMBL" id="EKE28814.1"/>
    </source>
</evidence>
<comment type="caution">
    <text evidence="1">The sequence shown here is derived from an EMBL/GenBank/DDBJ whole genome shotgun (WGS) entry which is preliminary data.</text>
</comment>
<accession>K2GEV6</accession>
<organism evidence="1">
    <name type="scientific">uncultured bacterium</name>
    <name type="common">gcode 4</name>
    <dbReference type="NCBI Taxonomy" id="1234023"/>
    <lineage>
        <taxon>Bacteria</taxon>
        <taxon>environmental samples</taxon>
    </lineage>
</organism>
<dbReference type="EMBL" id="AMFJ01000282">
    <property type="protein sequence ID" value="EKE28814.1"/>
    <property type="molecule type" value="Genomic_DNA"/>
</dbReference>
<sequence>MASIWLIFKIVLFIIYMPPTIEMCESMCNHQLHQTISYRAFKVSIIHIDFNHFDERAVPIIEMQKYILAGEIVLPVHSLHEPIRLWDGQIEPTHQLEPQAVQIIPSLNDDSIGQPVIQTEALHSHLYR</sequence>
<dbReference type="AlphaFoldDB" id="K2GEV6"/>
<gene>
    <name evidence="1" type="ORF">ACD_3C00008G0001</name>
</gene>
<proteinExistence type="predicted"/>
<protein>
    <submittedName>
        <fullName evidence="1">Uncharacterized protein</fullName>
    </submittedName>
</protein>
<name>K2GEV6_9BACT</name>